<evidence type="ECO:0000313" key="1">
    <source>
        <dbReference type="EMBL" id="MBD8083105.1"/>
    </source>
</evidence>
<protein>
    <submittedName>
        <fullName evidence="1">Uncharacterized protein</fullName>
    </submittedName>
</protein>
<reference evidence="1 2" key="1">
    <citation type="submission" date="2020-09" db="EMBL/GenBank/DDBJ databases">
        <title>Genome seq and assembly of Chryseobacterium sp.</title>
        <authorList>
            <person name="Chhetri G."/>
        </authorList>
    </citation>
    <scope>NUCLEOTIDE SEQUENCE [LARGE SCALE GENOMIC DNA]</scope>
    <source>
        <strain evidence="1 2">GCR10</strain>
    </source>
</reference>
<evidence type="ECO:0000313" key="2">
    <source>
        <dbReference type="Proteomes" id="UP000637299"/>
    </source>
</evidence>
<dbReference type="RefSeq" id="WP_191737045.1">
    <property type="nucleotide sequence ID" value="NZ_JACYFS010000003.1"/>
</dbReference>
<sequence>MFHGYNLEKKNKYKAKVYLLEETEAIGLTQTEDFEDKNLWDAVITDDLSSTGKDDDFNHYLKHNFNINIDWKKGENIKKNFTVAVEVYRVWEEPGMIYGTYAKEERVAFKNYADTPTTDLINYNAELLKTQDVDKKDSISSRFMVSEELMDHYLTRIEQDKKNMIQYIGDIEYTKREFDPCGYSKITIQDKGDASRSLVIFDETKPANEIDKTEHAFGIIAGDNRKEITITLDGLQTKNQFCQGSLLDEGQKHTQDKNVFQVDKVYSAFFRGEITTPDSTHQQQQNDAGIPTTVENSKDTDVIITDNVSNPSAAQQWQDRIDYKIESDKEITLKLRYLYNKSAFESLQGSNKTLNNAVNLFWVFRYFWFTDRIVQKYFLPISTCRYPNQIAKINVYPDIEWEVSFLITTGETHTLAGGKKDDVTNYPSRQNFKFSDRFKLTREYKGFSFATDISVKVNGDVHKLGLDKIENIIKKLADLKEFLDQFNSSNSVNASTGGFKEYFTFKLVSPNIALAFKWNLGYVVESAHNHKAVTMLNGALKLAPLIGVNFEVDLFIITDNIKVYGIGPITKFIRKSIEWVTETDIFVLAYVNVELHGEFTLVYNSINGFDSKKSYRKAILSIPFGVRGGIKSNEENVIILPTGEKTEKFNAEISINSGIDIVEELGTDNTGPYKKNSYIFKGLNVKVVIVENVFSRNRISVIPKIDETFEILKEDKICPDNTEYLNNN</sequence>
<keyword evidence="2" id="KW-1185">Reference proteome</keyword>
<dbReference type="Proteomes" id="UP000637299">
    <property type="component" value="Unassembled WGS sequence"/>
</dbReference>
<organism evidence="1 2">
    <name type="scientific">Chryseobacterium caseinilyticum</name>
    <dbReference type="NCBI Taxonomy" id="2771428"/>
    <lineage>
        <taxon>Bacteria</taxon>
        <taxon>Pseudomonadati</taxon>
        <taxon>Bacteroidota</taxon>
        <taxon>Flavobacteriia</taxon>
        <taxon>Flavobacteriales</taxon>
        <taxon>Weeksellaceae</taxon>
        <taxon>Chryseobacterium group</taxon>
        <taxon>Chryseobacterium</taxon>
    </lineage>
</organism>
<comment type="caution">
    <text evidence="1">The sequence shown here is derived from an EMBL/GenBank/DDBJ whole genome shotgun (WGS) entry which is preliminary data.</text>
</comment>
<gene>
    <name evidence="1" type="ORF">IC610_11840</name>
</gene>
<dbReference type="EMBL" id="JACYFS010000003">
    <property type="protein sequence ID" value="MBD8083105.1"/>
    <property type="molecule type" value="Genomic_DNA"/>
</dbReference>
<accession>A0ABR8ZCS3</accession>
<proteinExistence type="predicted"/>
<name>A0ABR8ZCS3_9FLAO</name>